<accession>K3YZB8</accession>
<dbReference type="EMBL" id="AGNK02000500">
    <property type="status" value="NOT_ANNOTATED_CDS"/>
    <property type="molecule type" value="Genomic_DNA"/>
</dbReference>
<reference evidence="2" key="1">
    <citation type="journal article" date="2012" name="Nat. Biotechnol.">
        <title>Reference genome sequence of the model plant Setaria.</title>
        <authorList>
            <person name="Bennetzen J.L."/>
            <person name="Schmutz J."/>
            <person name="Wang H."/>
            <person name="Percifield R."/>
            <person name="Hawkins J."/>
            <person name="Pontaroli A.C."/>
            <person name="Estep M."/>
            <person name="Feng L."/>
            <person name="Vaughn J.N."/>
            <person name="Grimwood J."/>
            <person name="Jenkins J."/>
            <person name="Barry K."/>
            <person name="Lindquist E."/>
            <person name="Hellsten U."/>
            <person name="Deshpande S."/>
            <person name="Wang X."/>
            <person name="Wu X."/>
            <person name="Mitros T."/>
            <person name="Triplett J."/>
            <person name="Yang X."/>
            <person name="Ye C.Y."/>
            <person name="Mauro-Herrera M."/>
            <person name="Wang L."/>
            <person name="Li P."/>
            <person name="Sharma M."/>
            <person name="Sharma R."/>
            <person name="Ronald P.C."/>
            <person name="Panaud O."/>
            <person name="Kellogg E.A."/>
            <person name="Brutnell T.P."/>
            <person name="Doust A.N."/>
            <person name="Tuskan G.A."/>
            <person name="Rokhsar D."/>
            <person name="Devos K.M."/>
        </authorList>
    </citation>
    <scope>NUCLEOTIDE SEQUENCE [LARGE SCALE GENOMIC DNA]</scope>
    <source>
        <strain evidence="2">cv. Yugu1</strain>
    </source>
</reference>
<dbReference type="AlphaFoldDB" id="K3YZB8"/>
<keyword evidence="2" id="KW-1185">Reference proteome</keyword>
<organism evidence="1 2">
    <name type="scientific">Setaria italica</name>
    <name type="common">Foxtail millet</name>
    <name type="synonym">Panicum italicum</name>
    <dbReference type="NCBI Taxonomy" id="4555"/>
    <lineage>
        <taxon>Eukaryota</taxon>
        <taxon>Viridiplantae</taxon>
        <taxon>Streptophyta</taxon>
        <taxon>Embryophyta</taxon>
        <taxon>Tracheophyta</taxon>
        <taxon>Spermatophyta</taxon>
        <taxon>Magnoliopsida</taxon>
        <taxon>Liliopsida</taxon>
        <taxon>Poales</taxon>
        <taxon>Poaceae</taxon>
        <taxon>PACMAD clade</taxon>
        <taxon>Panicoideae</taxon>
        <taxon>Panicodae</taxon>
        <taxon>Paniceae</taxon>
        <taxon>Cenchrinae</taxon>
        <taxon>Setaria</taxon>
    </lineage>
</organism>
<reference evidence="1" key="2">
    <citation type="submission" date="2018-08" db="UniProtKB">
        <authorList>
            <consortium name="EnsemblPlants"/>
        </authorList>
    </citation>
    <scope>IDENTIFICATION</scope>
    <source>
        <strain evidence="1">Yugu1</strain>
    </source>
</reference>
<dbReference type="EnsemblPlants" id="KQL30979">
    <property type="protein sequence ID" value="KQL30979"/>
    <property type="gene ID" value="SETIT_019626mg"/>
</dbReference>
<dbReference type="HOGENOM" id="CLU_3090858_0_0_1"/>
<proteinExistence type="predicted"/>
<dbReference type="InParanoid" id="K3YZB8"/>
<evidence type="ECO:0000313" key="2">
    <source>
        <dbReference type="Proteomes" id="UP000004995"/>
    </source>
</evidence>
<protein>
    <submittedName>
        <fullName evidence="1">Uncharacterized protein</fullName>
    </submittedName>
</protein>
<dbReference type="Gramene" id="KQL30979">
    <property type="protein sequence ID" value="KQL30979"/>
    <property type="gene ID" value="SETIT_019626mg"/>
</dbReference>
<sequence length="52" mass="5828">MQNQNGFHACSVVTYKQMLIRNKSIDVTQMKKKSDMFSGDQSEALAICKEGS</sequence>
<dbReference type="Proteomes" id="UP000004995">
    <property type="component" value="Unassembled WGS sequence"/>
</dbReference>
<evidence type="ECO:0000313" key="1">
    <source>
        <dbReference type="EnsemblPlants" id="KQL30979"/>
    </source>
</evidence>
<name>K3YZB8_SETIT</name>